<evidence type="ECO:0000313" key="2">
    <source>
        <dbReference type="EMBL" id="MQY07451.1"/>
    </source>
</evidence>
<accession>A0A7K0C1V7</accession>
<name>A0A7K0C1V7_9ACTN</name>
<evidence type="ECO:0000313" key="3">
    <source>
        <dbReference type="Proteomes" id="UP000487268"/>
    </source>
</evidence>
<dbReference type="AlphaFoldDB" id="A0A7K0C1V7"/>
<organism evidence="2 3">
    <name type="scientific">Actinomadura macrotermitis</name>
    <dbReference type="NCBI Taxonomy" id="2585200"/>
    <lineage>
        <taxon>Bacteria</taxon>
        <taxon>Bacillati</taxon>
        <taxon>Actinomycetota</taxon>
        <taxon>Actinomycetes</taxon>
        <taxon>Streptosporangiales</taxon>
        <taxon>Thermomonosporaceae</taxon>
        <taxon>Actinomadura</taxon>
    </lineage>
</organism>
<dbReference type="InterPro" id="IPR012312">
    <property type="entry name" value="Hemerythrin-like"/>
</dbReference>
<dbReference type="Proteomes" id="UP000487268">
    <property type="component" value="Unassembled WGS sequence"/>
</dbReference>
<gene>
    <name evidence="2" type="ORF">ACRB68_55510</name>
</gene>
<feature type="domain" description="Hemerythrin-like" evidence="1">
    <location>
        <begin position="5"/>
        <end position="133"/>
    </location>
</feature>
<sequence length="223" mass="24236">MERDDLFTLIHKALRRGLFLVTMRAGATDWTDPEQVAGLQAEWRPLLALLRVHTEHEDEHILRVLDPYEHAATDVIADQHRDLDDLLEHLAESFDKAPGDPAAGLDLYRDLARFVAAYLPHLHEEETGVMPRIWAHCTDAEIAAARAAFMAATPPGVQATTLELVLPAVDPATRAALVTGMARTAPPPVVDGVLAIADRVLDAPSATALRDLVAVPPAVHATE</sequence>
<dbReference type="RefSeq" id="WP_194293464.1">
    <property type="nucleotide sequence ID" value="NZ_WEGH01000003.1"/>
</dbReference>
<proteinExistence type="predicted"/>
<keyword evidence="3" id="KW-1185">Reference proteome</keyword>
<protein>
    <recommendedName>
        <fullName evidence="1">Hemerythrin-like domain-containing protein</fullName>
    </recommendedName>
</protein>
<dbReference type="EMBL" id="WEGH01000003">
    <property type="protein sequence ID" value="MQY07451.1"/>
    <property type="molecule type" value="Genomic_DNA"/>
</dbReference>
<comment type="caution">
    <text evidence="2">The sequence shown here is derived from an EMBL/GenBank/DDBJ whole genome shotgun (WGS) entry which is preliminary data.</text>
</comment>
<dbReference type="Pfam" id="PF01814">
    <property type="entry name" value="Hemerythrin"/>
    <property type="match status" value="1"/>
</dbReference>
<dbReference type="Gene3D" id="1.20.120.520">
    <property type="entry name" value="nmb1532 protein domain like"/>
    <property type="match status" value="1"/>
</dbReference>
<reference evidence="2 3" key="1">
    <citation type="submission" date="2019-10" db="EMBL/GenBank/DDBJ databases">
        <title>Actinomadura rubteroloni sp. nov. and Actinomadura macrotermitis sp. nov., isolated from the gut of fungus growing-termite Macrotermes natalensis.</title>
        <authorList>
            <person name="Benndorf R."/>
            <person name="Martin K."/>
            <person name="Kuefner M."/>
            <person name="De Beer W."/>
            <person name="Kaster A.-K."/>
            <person name="Vollmers J."/>
            <person name="Poulsen M."/>
            <person name="Beemelmanns C."/>
        </authorList>
    </citation>
    <scope>NUCLEOTIDE SEQUENCE [LARGE SCALE GENOMIC DNA]</scope>
    <source>
        <strain evidence="2 3">RB68</strain>
    </source>
</reference>
<evidence type="ECO:0000259" key="1">
    <source>
        <dbReference type="Pfam" id="PF01814"/>
    </source>
</evidence>